<accession>A0ABS9HIK3</accession>
<protein>
    <submittedName>
        <fullName evidence="2">Uncharacterized protein</fullName>
    </submittedName>
</protein>
<comment type="caution">
    <text evidence="2">The sequence shown here is derived from an EMBL/GenBank/DDBJ whole genome shotgun (WGS) entry which is preliminary data.</text>
</comment>
<evidence type="ECO:0000256" key="1">
    <source>
        <dbReference type="SAM" id="MobiDB-lite"/>
    </source>
</evidence>
<name>A0ABS9HIK3_9ACTN</name>
<dbReference type="Proteomes" id="UP001201161">
    <property type="component" value="Unassembled WGS sequence"/>
</dbReference>
<organism evidence="2 3">
    <name type="scientific">Nocardioides potassii</name>
    <dbReference type="NCBI Taxonomy" id="2911371"/>
    <lineage>
        <taxon>Bacteria</taxon>
        <taxon>Bacillati</taxon>
        <taxon>Actinomycetota</taxon>
        <taxon>Actinomycetes</taxon>
        <taxon>Propionibacteriales</taxon>
        <taxon>Nocardioidaceae</taxon>
        <taxon>Nocardioides</taxon>
    </lineage>
</organism>
<sequence>MPIDDQSGSDPLDDTCLTHHFIRTQGRRPTPDELQALRDGPLVPRPRHPSDPPLSFPRTLRRQVARAIHRM</sequence>
<gene>
    <name evidence="2" type="ORF">L2K70_20105</name>
</gene>
<keyword evidence="3" id="KW-1185">Reference proteome</keyword>
<reference evidence="2 3" key="1">
    <citation type="submission" date="2022-01" db="EMBL/GenBank/DDBJ databases">
        <title>Nocardioides sp. nov., an actinomycete isolated from mining soil.</title>
        <authorList>
            <person name="Liu L."/>
        </authorList>
    </citation>
    <scope>NUCLEOTIDE SEQUENCE [LARGE SCALE GENOMIC DNA]</scope>
    <source>
        <strain evidence="2 3">KLBMP 9356</strain>
    </source>
</reference>
<evidence type="ECO:0000313" key="2">
    <source>
        <dbReference type="EMBL" id="MCF6379923.1"/>
    </source>
</evidence>
<dbReference type="RefSeq" id="WP_236405154.1">
    <property type="nucleotide sequence ID" value="NZ_JAKJHZ010000012.1"/>
</dbReference>
<proteinExistence type="predicted"/>
<dbReference type="EMBL" id="JAKJHZ010000012">
    <property type="protein sequence ID" value="MCF6379923.1"/>
    <property type="molecule type" value="Genomic_DNA"/>
</dbReference>
<evidence type="ECO:0000313" key="3">
    <source>
        <dbReference type="Proteomes" id="UP001201161"/>
    </source>
</evidence>
<feature type="region of interest" description="Disordered" evidence="1">
    <location>
        <begin position="21"/>
        <end position="57"/>
    </location>
</feature>